<evidence type="ECO:0000256" key="9">
    <source>
        <dbReference type="PIRSR" id="PIRSR617736-1"/>
    </source>
</evidence>
<evidence type="ECO:0000313" key="13">
    <source>
        <dbReference type="EMBL" id="GCD33861.1"/>
    </source>
</evidence>
<comment type="caution">
    <text evidence="13">The sequence shown here is derived from an EMBL/GenBank/DDBJ whole genome shotgun (WGS) entry which is preliminary data.</text>
</comment>
<keyword evidence="7 11" id="KW-0326">Glycosidase</keyword>
<evidence type="ECO:0000256" key="10">
    <source>
        <dbReference type="PIRSR" id="PIRSR617736-2"/>
    </source>
</evidence>
<dbReference type="FunFam" id="3.20.20.80:FF:000004">
    <property type="entry name" value="Beta-glucosidase 6-phospho-beta-glucosidase"/>
    <property type="match status" value="1"/>
</dbReference>
<proteinExistence type="inferred from homology"/>
<dbReference type="InterPro" id="IPR017853">
    <property type="entry name" value="GH"/>
</dbReference>
<dbReference type="PROSITE" id="PS00653">
    <property type="entry name" value="GLYCOSYL_HYDROL_F1_2"/>
    <property type="match status" value="1"/>
</dbReference>
<evidence type="ECO:0000256" key="2">
    <source>
        <dbReference type="ARBA" id="ARBA00010838"/>
    </source>
</evidence>
<comment type="similarity">
    <text evidence="2 11">Belongs to the glycosyl hydrolase 1 family.</text>
</comment>
<evidence type="ECO:0000256" key="4">
    <source>
        <dbReference type="ARBA" id="ARBA00022801"/>
    </source>
</evidence>
<dbReference type="EC" id="3.2.1.21" evidence="3 11"/>
<reference evidence="13 14" key="1">
    <citation type="submission" date="2018-11" db="EMBL/GenBank/DDBJ databases">
        <title>Whole genome sequence of Streptomyces chrestomyceticus NBRC 13444(T).</title>
        <authorList>
            <person name="Komaki H."/>
            <person name="Tamura T."/>
        </authorList>
    </citation>
    <scope>NUCLEOTIDE SEQUENCE [LARGE SCALE GENOMIC DNA]</scope>
    <source>
        <strain evidence="13 14">NBRC 13444</strain>
    </source>
</reference>
<evidence type="ECO:0000256" key="7">
    <source>
        <dbReference type="ARBA" id="ARBA00023295"/>
    </source>
</evidence>
<name>A0A7U9KTN9_9ACTN</name>
<evidence type="ECO:0000256" key="11">
    <source>
        <dbReference type="RuleBase" id="RU361175"/>
    </source>
</evidence>
<evidence type="ECO:0000256" key="8">
    <source>
        <dbReference type="ARBA" id="ARBA00023326"/>
    </source>
</evidence>
<feature type="active site" description="Nucleophile" evidence="9">
    <location>
        <position position="370"/>
    </location>
</feature>
<accession>A0A7U9KTN9</accession>
<dbReference type="PRINTS" id="PR00131">
    <property type="entry name" value="GLHYDRLASE1"/>
</dbReference>
<dbReference type="GO" id="GO:0030245">
    <property type="term" value="P:cellulose catabolic process"/>
    <property type="evidence" value="ECO:0007669"/>
    <property type="project" value="UniProtKB-KW"/>
</dbReference>
<dbReference type="PANTHER" id="PTHR10353:SF36">
    <property type="entry name" value="LP05116P"/>
    <property type="match status" value="1"/>
</dbReference>
<evidence type="ECO:0000256" key="3">
    <source>
        <dbReference type="ARBA" id="ARBA00012744"/>
    </source>
</evidence>
<feature type="binding site" evidence="10">
    <location>
        <position position="417"/>
    </location>
    <ligand>
        <name>substrate</name>
    </ligand>
</feature>
<dbReference type="NCBIfam" id="TIGR03356">
    <property type="entry name" value="BGL"/>
    <property type="match status" value="1"/>
</dbReference>
<dbReference type="Pfam" id="PF00232">
    <property type="entry name" value="Glyco_hydro_1"/>
    <property type="match status" value="1"/>
</dbReference>
<feature type="binding site" evidence="10">
    <location>
        <position position="312"/>
    </location>
    <ligand>
        <name>substrate</name>
    </ligand>
</feature>
<feature type="binding site" evidence="10">
    <location>
        <position position="39"/>
    </location>
    <ligand>
        <name>substrate</name>
    </ligand>
</feature>
<dbReference type="GO" id="GO:0008422">
    <property type="term" value="F:beta-glucosidase activity"/>
    <property type="evidence" value="ECO:0007669"/>
    <property type="project" value="UniProtKB-EC"/>
</dbReference>
<evidence type="ECO:0000256" key="12">
    <source>
        <dbReference type="SAM" id="MobiDB-lite"/>
    </source>
</evidence>
<dbReference type="InterPro" id="IPR017736">
    <property type="entry name" value="Glyco_hydro_1_beta-glucosidase"/>
</dbReference>
<dbReference type="Proteomes" id="UP000287830">
    <property type="component" value="Unassembled WGS sequence"/>
</dbReference>
<evidence type="ECO:0000256" key="5">
    <source>
        <dbReference type="ARBA" id="ARBA00023001"/>
    </source>
</evidence>
<keyword evidence="4 11" id="KW-0378">Hydrolase</keyword>
<dbReference type="AlphaFoldDB" id="A0A7U9KTN9"/>
<dbReference type="PANTHER" id="PTHR10353">
    <property type="entry name" value="GLYCOSYL HYDROLASE"/>
    <property type="match status" value="1"/>
</dbReference>
<dbReference type="OrthoDB" id="9765195at2"/>
<evidence type="ECO:0000313" key="14">
    <source>
        <dbReference type="Proteomes" id="UP000287830"/>
    </source>
</evidence>
<dbReference type="EMBL" id="BHZC01000001">
    <property type="protein sequence ID" value="GCD33861.1"/>
    <property type="molecule type" value="Genomic_DNA"/>
</dbReference>
<dbReference type="GO" id="GO:0005829">
    <property type="term" value="C:cytosol"/>
    <property type="evidence" value="ECO:0007669"/>
    <property type="project" value="TreeGrafter"/>
</dbReference>
<feature type="binding site" evidence="10">
    <location>
        <begin position="424"/>
        <end position="425"/>
    </location>
    <ligand>
        <name>substrate</name>
    </ligand>
</feature>
<protein>
    <recommendedName>
        <fullName evidence="3 11">Beta-glucosidase</fullName>
        <ecNumber evidence="3 11">3.2.1.21</ecNumber>
    </recommendedName>
</protein>
<keyword evidence="8" id="KW-0624">Polysaccharide degradation</keyword>
<organism evidence="13 14">
    <name type="scientific">Streptomyces chrestomyceticus JCM 4735</name>
    <dbReference type="NCBI Taxonomy" id="1306181"/>
    <lineage>
        <taxon>Bacteria</taxon>
        <taxon>Bacillati</taxon>
        <taxon>Actinomycetota</taxon>
        <taxon>Actinomycetes</taxon>
        <taxon>Kitasatosporales</taxon>
        <taxon>Streptomycetaceae</taxon>
        <taxon>Streptomyces</taxon>
    </lineage>
</organism>
<sequence>MTRHERTPVPAVPSPVSSGNDLAALPPGFLWGVATSAYQIEGAVAEDGRAPSIWDTFSREPGRVDNGDTGDVACDHYHRWREDIALMRRLGVTGYRFSVAWPRVRPAGDGAVNQAGLDFYDRLVDGLLDAGITPYVTLYHWDLPQALQDRGGWPARETAEHYAAYASVVAGALGDRVKDWATLNEPLCSAWIGHLEGRMAPGLTDPAAAVRAAYHLHLAHGLGVQAVRAAAPGARVGIVNNLSPCEPASDSEADRAAALRADSHTNRWWLDPIHGRGYPQDMIDLYGVDLPERPGDLATIAAPLDWLGLNYYFRNVVADDPRGPLPYARQVRLPDVRRTAMDWEVHADGLEQLLVRLTDEYGARRILVTENGSGYADTVAADGSVEDPERTAYLEEHLAACARAVRRGAPLAGYFAWSLLDNFEWAYGYDKRFGLVHVDYATQRRTVKASGRRYAELIAEHRAWSEGGGAGRTTVGAGAPPRPPPRRPADRFSSYRLIVSSVTDRSFQQLRSTRSNDL</sequence>
<feature type="binding site" evidence="10">
    <location>
        <position position="140"/>
    </location>
    <ligand>
        <name>substrate</name>
    </ligand>
</feature>
<feature type="binding site" evidence="10">
    <location>
        <position position="184"/>
    </location>
    <ligand>
        <name>substrate</name>
    </ligand>
</feature>
<feature type="region of interest" description="Disordered" evidence="12">
    <location>
        <begin position="468"/>
        <end position="492"/>
    </location>
</feature>
<gene>
    <name evidence="13" type="ORF">OEIGOIKO_01585</name>
</gene>
<dbReference type="SUPFAM" id="SSF51445">
    <property type="entry name" value="(Trans)glycosidases"/>
    <property type="match status" value="1"/>
</dbReference>
<dbReference type="InterPro" id="IPR001360">
    <property type="entry name" value="Glyco_hydro_1"/>
</dbReference>
<dbReference type="Gene3D" id="3.20.20.80">
    <property type="entry name" value="Glycosidases"/>
    <property type="match status" value="1"/>
</dbReference>
<evidence type="ECO:0000256" key="6">
    <source>
        <dbReference type="ARBA" id="ARBA00023277"/>
    </source>
</evidence>
<keyword evidence="6" id="KW-0119">Carbohydrate metabolism</keyword>
<feature type="active site" description="Proton donor" evidence="9">
    <location>
        <position position="185"/>
    </location>
</feature>
<comment type="catalytic activity">
    <reaction evidence="1 11">
        <text>Hydrolysis of terminal, non-reducing beta-D-glucosyl residues with release of beta-D-glucose.</text>
        <dbReference type="EC" id="3.2.1.21"/>
    </reaction>
</comment>
<keyword evidence="5" id="KW-0136">Cellulose degradation</keyword>
<dbReference type="InterPro" id="IPR033132">
    <property type="entry name" value="GH_1_N_CS"/>
</dbReference>
<evidence type="ECO:0000256" key="1">
    <source>
        <dbReference type="ARBA" id="ARBA00000448"/>
    </source>
</evidence>